<dbReference type="AlphaFoldDB" id="A0AA86RYS0"/>
<reference evidence="2" key="1">
    <citation type="submission" date="2023-10" db="EMBL/GenBank/DDBJ databases">
        <authorList>
            <person name="Domelevo Entfellner J.-B."/>
        </authorList>
    </citation>
    <scope>NUCLEOTIDE SEQUENCE</scope>
</reference>
<organism evidence="2 3">
    <name type="scientific">Sphenostylis stenocarpa</name>
    <dbReference type="NCBI Taxonomy" id="92480"/>
    <lineage>
        <taxon>Eukaryota</taxon>
        <taxon>Viridiplantae</taxon>
        <taxon>Streptophyta</taxon>
        <taxon>Embryophyta</taxon>
        <taxon>Tracheophyta</taxon>
        <taxon>Spermatophyta</taxon>
        <taxon>Magnoliopsida</taxon>
        <taxon>eudicotyledons</taxon>
        <taxon>Gunneridae</taxon>
        <taxon>Pentapetalae</taxon>
        <taxon>rosids</taxon>
        <taxon>fabids</taxon>
        <taxon>Fabales</taxon>
        <taxon>Fabaceae</taxon>
        <taxon>Papilionoideae</taxon>
        <taxon>50 kb inversion clade</taxon>
        <taxon>NPAAA clade</taxon>
        <taxon>indigoferoid/millettioid clade</taxon>
        <taxon>Phaseoleae</taxon>
        <taxon>Sphenostylis</taxon>
    </lineage>
</organism>
<evidence type="ECO:0000313" key="3">
    <source>
        <dbReference type="Proteomes" id="UP001189624"/>
    </source>
</evidence>
<dbReference type="Proteomes" id="UP001189624">
    <property type="component" value="Chromosome 2"/>
</dbReference>
<feature type="region of interest" description="Disordered" evidence="1">
    <location>
        <begin position="38"/>
        <end position="67"/>
    </location>
</feature>
<keyword evidence="3" id="KW-1185">Reference proteome</keyword>
<gene>
    <name evidence="2" type="ORF">AYBTSS11_LOCUS5839</name>
</gene>
<evidence type="ECO:0000256" key="1">
    <source>
        <dbReference type="SAM" id="MobiDB-lite"/>
    </source>
</evidence>
<accession>A0AA86RYS0</accession>
<proteinExistence type="predicted"/>
<dbReference type="EMBL" id="OY731399">
    <property type="protein sequence ID" value="CAJ1932480.1"/>
    <property type="molecule type" value="Genomic_DNA"/>
</dbReference>
<evidence type="ECO:0000313" key="2">
    <source>
        <dbReference type="EMBL" id="CAJ1932480.1"/>
    </source>
</evidence>
<sequence length="67" mass="7196">MAGERDGRVYHGPEGGTGPLANWLSNVLLKSLKSLLHSPPLGAPRTETSEPNGARYTTHFSELGNHD</sequence>
<name>A0AA86RYS0_9FABA</name>
<dbReference type="Gramene" id="rna-AYBTSS11_LOCUS5839">
    <property type="protein sequence ID" value="CAJ1932480.1"/>
    <property type="gene ID" value="gene-AYBTSS11_LOCUS5839"/>
</dbReference>
<protein>
    <submittedName>
        <fullName evidence="2">Uncharacterized protein</fullName>
    </submittedName>
</protein>